<dbReference type="PROSITE" id="PS51071">
    <property type="entry name" value="HTH_RPIR"/>
    <property type="match status" value="1"/>
</dbReference>
<dbReference type="InterPro" id="IPR046348">
    <property type="entry name" value="SIS_dom_sf"/>
</dbReference>
<evidence type="ECO:0000313" key="6">
    <source>
        <dbReference type="EMBL" id="MFC7747141.1"/>
    </source>
</evidence>
<dbReference type="Gene3D" id="1.10.10.10">
    <property type="entry name" value="Winged helix-like DNA-binding domain superfamily/Winged helix DNA-binding domain"/>
    <property type="match status" value="1"/>
</dbReference>
<feature type="domain" description="SIS" evidence="5">
    <location>
        <begin position="123"/>
        <end position="264"/>
    </location>
</feature>
<dbReference type="PROSITE" id="PS51464">
    <property type="entry name" value="SIS"/>
    <property type="match status" value="1"/>
</dbReference>
<sequence length="286" mass="31635">MNENIILHIQAKLLKLPKAEKKIGAYILEHAVETVTCNTNELAQKAGVSAATVIRFCRSIGLTGFSQLKIQLYADASEVDSDLYTDITPNEDVGVIAEKLALRFNQSITQTTNHLDREVIESASSLIRQSAGVYVYGLGASHIVAEDFAQKFSRIGKSVIHMLDHHLMSSLIINAEEPQLFVAVSNSGETNEVIKLTEIANKRGFDTIGISQHEESTLAQLANFPLIHHGGEEVMLRSAATTSLMSQLFMIDVLYFAYVSQNSDHVLDMLKESKINIQAFFHNEDD</sequence>
<evidence type="ECO:0000256" key="2">
    <source>
        <dbReference type="ARBA" id="ARBA00023125"/>
    </source>
</evidence>
<dbReference type="CDD" id="cd05013">
    <property type="entry name" value="SIS_RpiR"/>
    <property type="match status" value="1"/>
</dbReference>
<evidence type="ECO:0000256" key="1">
    <source>
        <dbReference type="ARBA" id="ARBA00023015"/>
    </source>
</evidence>
<dbReference type="InterPro" id="IPR001347">
    <property type="entry name" value="SIS_dom"/>
</dbReference>
<comment type="caution">
    <text evidence="6">The sequence shown here is derived from an EMBL/GenBank/DDBJ whole genome shotgun (WGS) entry which is preliminary data.</text>
</comment>
<accession>A0ABW2UX20</accession>
<organism evidence="6 7">
    <name type="scientific">Lentibacillus kimchii</name>
    <dbReference type="NCBI Taxonomy" id="1542911"/>
    <lineage>
        <taxon>Bacteria</taxon>
        <taxon>Bacillati</taxon>
        <taxon>Bacillota</taxon>
        <taxon>Bacilli</taxon>
        <taxon>Bacillales</taxon>
        <taxon>Bacillaceae</taxon>
        <taxon>Lentibacillus</taxon>
    </lineage>
</organism>
<gene>
    <name evidence="6" type="ORF">ACFQU8_07810</name>
</gene>
<keyword evidence="1" id="KW-0805">Transcription regulation</keyword>
<proteinExistence type="predicted"/>
<evidence type="ECO:0000259" key="4">
    <source>
        <dbReference type="PROSITE" id="PS51071"/>
    </source>
</evidence>
<dbReference type="Proteomes" id="UP001596620">
    <property type="component" value="Unassembled WGS sequence"/>
</dbReference>
<keyword evidence="7" id="KW-1185">Reference proteome</keyword>
<evidence type="ECO:0000259" key="5">
    <source>
        <dbReference type="PROSITE" id="PS51464"/>
    </source>
</evidence>
<dbReference type="RefSeq" id="WP_382358661.1">
    <property type="nucleotide sequence ID" value="NZ_JBHTGR010000015.1"/>
</dbReference>
<dbReference type="EMBL" id="JBHTGR010000015">
    <property type="protein sequence ID" value="MFC7747141.1"/>
    <property type="molecule type" value="Genomic_DNA"/>
</dbReference>
<name>A0ABW2UX20_9BACI</name>
<evidence type="ECO:0000256" key="3">
    <source>
        <dbReference type="ARBA" id="ARBA00023163"/>
    </source>
</evidence>
<dbReference type="InterPro" id="IPR009057">
    <property type="entry name" value="Homeodomain-like_sf"/>
</dbReference>
<dbReference type="Pfam" id="PF01418">
    <property type="entry name" value="HTH_6"/>
    <property type="match status" value="1"/>
</dbReference>
<evidence type="ECO:0000313" key="7">
    <source>
        <dbReference type="Proteomes" id="UP001596620"/>
    </source>
</evidence>
<dbReference type="Pfam" id="PF01380">
    <property type="entry name" value="SIS"/>
    <property type="match status" value="1"/>
</dbReference>
<dbReference type="PANTHER" id="PTHR30514:SF10">
    <property type="entry name" value="MURR_RPIR FAMILY TRANSCRIPTIONAL REGULATOR"/>
    <property type="match status" value="1"/>
</dbReference>
<protein>
    <submittedName>
        <fullName evidence="6">MurR/RpiR family transcriptional regulator</fullName>
    </submittedName>
</protein>
<keyword evidence="2" id="KW-0238">DNA-binding</keyword>
<dbReference type="SUPFAM" id="SSF53697">
    <property type="entry name" value="SIS domain"/>
    <property type="match status" value="1"/>
</dbReference>
<dbReference type="Gene3D" id="3.40.50.10490">
    <property type="entry name" value="Glucose-6-phosphate isomerase like protein, domain 1"/>
    <property type="match status" value="1"/>
</dbReference>
<keyword evidence="3" id="KW-0804">Transcription</keyword>
<dbReference type="InterPro" id="IPR036388">
    <property type="entry name" value="WH-like_DNA-bd_sf"/>
</dbReference>
<dbReference type="InterPro" id="IPR000281">
    <property type="entry name" value="HTH_RpiR"/>
</dbReference>
<reference evidence="7" key="1">
    <citation type="journal article" date="2019" name="Int. J. Syst. Evol. Microbiol.">
        <title>The Global Catalogue of Microorganisms (GCM) 10K type strain sequencing project: providing services to taxonomists for standard genome sequencing and annotation.</title>
        <authorList>
            <consortium name="The Broad Institute Genomics Platform"/>
            <consortium name="The Broad Institute Genome Sequencing Center for Infectious Disease"/>
            <person name="Wu L."/>
            <person name="Ma J."/>
        </authorList>
    </citation>
    <scope>NUCLEOTIDE SEQUENCE [LARGE SCALE GENOMIC DNA]</scope>
    <source>
        <strain evidence="7">JCM 30234</strain>
    </source>
</reference>
<dbReference type="PANTHER" id="PTHR30514">
    <property type="entry name" value="GLUCOKINASE"/>
    <property type="match status" value="1"/>
</dbReference>
<dbReference type="InterPro" id="IPR035472">
    <property type="entry name" value="RpiR-like_SIS"/>
</dbReference>
<feature type="domain" description="HTH rpiR-type" evidence="4">
    <location>
        <begin position="3"/>
        <end position="79"/>
    </location>
</feature>
<dbReference type="InterPro" id="IPR047640">
    <property type="entry name" value="RpiR-like"/>
</dbReference>
<dbReference type="SUPFAM" id="SSF46689">
    <property type="entry name" value="Homeodomain-like"/>
    <property type="match status" value="1"/>
</dbReference>